<dbReference type="InterPro" id="IPR013321">
    <property type="entry name" value="Arc_rbn_hlx_hlx"/>
</dbReference>
<dbReference type="SUPFAM" id="SSF47598">
    <property type="entry name" value="Ribbon-helix-helix"/>
    <property type="match status" value="1"/>
</dbReference>
<dbReference type="RefSeq" id="WP_192757945.1">
    <property type="nucleotide sequence ID" value="NZ_JADBDZ010000001.1"/>
</dbReference>
<comment type="caution">
    <text evidence="1">The sequence shown here is derived from an EMBL/GenBank/DDBJ whole genome shotgun (WGS) entry which is preliminary data.</text>
</comment>
<dbReference type="Proteomes" id="UP000627838">
    <property type="component" value="Unassembled WGS sequence"/>
</dbReference>
<evidence type="ECO:0000313" key="2">
    <source>
        <dbReference type="Proteomes" id="UP000627838"/>
    </source>
</evidence>
<sequence length="69" mass="7593">MTTRSVRIPDELDAALVELAAADHISINSAIVRALDEVVARRTQEAAIAEAADLVFEDRKELFKRLADT</sequence>
<reference evidence="1 2" key="1">
    <citation type="submission" date="2020-10" db="EMBL/GenBank/DDBJ databases">
        <title>Sequencing the genomes of 1000 actinobacteria strains.</title>
        <authorList>
            <person name="Klenk H.-P."/>
        </authorList>
    </citation>
    <scope>NUCLEOTIDE SEQUENCE [LARGE SCALE GENOMIC DNA]</scope>
    <source>
        <strain evidence="1 2">DSM 46744</strain>
    </source>
</reference>
<evidence type="ECO:0000313" key="1">
    <source>
        <dbReference type="EMBL" id="MBE1531010.1"/>
    </source>
</evidence>
<name>A0ABR9JKC3_9ACTN</name>
<keyword evidence="2" id="KW-1185">Reference proteome</keyword>
<accession>A0ABR9JKC3</accession>
<dbReference type="Gene3D" id="1.10.1220.10">
    <property type="entry name" value="Met repressor-like"/>
    <property type="match status" value="1"/>
</dbReference>
<dbReference type="EMBL" id="JADBDZ010000001">
    <property type="protein sequence ID" value="MBE1531010.1"/>
    <property type="molecule type" value="Genomic_DNA"/>
</dbReference>
<protein>
    <submittedName>
        <fullName evidence="1">Transcriptional regulator</fullName>
    </submittedName>
</protein>
<gene>
    <name evidence="1" type="ORF">H4W34_000843</name>
</gene>
<proteinExistence type="predicted"/>
<dbReference type="InterPro" id="IPR010985">
    <property type="entry name" value="Ribbon_hlx_hlx"/>
</dbReference>
<organism evidence="1 2">
    <name type="scientific">Actinomadura algeriensis</name>
    <dbReference type="NCBI Taxonomy" id="1679523"/>
    <lineage>
        <taxon>Bacteria</taxon>
        <taxon>Bacillati</taxon>
        <taxon>Actinomycetota</taxon>
        <taxon>Actinomycetes</taxon>
        <taxon>Streptosporangiales</taxon>
        <taxon>Thermomonosporaceae</taxon>
        <taxon>Actinomadura</taxon>
    </lineage>
</organism>